<keyword evidence="3" id="KW-1185">Reference proteome</keyword>
<proteinExistence type="predicted"/>
<protein>
    <submittedName>
        <fullName evidence="2">Uncharacterized protein</fullName>
    </submittedName>
</protein>
<reference evidence="2" key="1">
    <citation type="submission" date="2019-10" db="EMBL/GenBank/DDBJ databases">
        <authorList>
            <person name="Soares A.E.R."/>
            <person name="Aleixo A."/>
            <person name="Schneider P."/>
            <person name="Miyaki C.Y."/>
            <person name="Schneider M.P."/>
            <person name="Mello C."/>
            <person name="Vasconcelos A.T.R."/>
        </authorList>
    </citation>
    <scope>NUCLEOTIDE SEQUENCE</scope>
    <source>
        <tissue evidence="2">Muscle</tissue>
    </source>
</reference>
<dbReference type="Proteomes" id="UP001145742">
    <property type="component" value="Unassembled WGS sequence"/>
</dbReference>
<feature type="region of interest" description="Disordered" evidence="1">
    <location>
        <begin position="48"/>
        <end position="68"/>
    </location>
</feature>
<evidence type="ECO:0000256" key="1">
    <source>
        <dbReference type="SAM" id="MobiDB-lite"/>
    </source>
</evidence>
<comment type="caution">
    <text evidence="2">The sequence shown here is derived from an EMBL/GenBank/DDBJ whole genome shotgun (WGS) entry which is preliminary data.</text>
</comment>
<name>A0ABQ9CQ74_9PASS</name>
<evidence type="ECO:0000313" key="3">
    <source>
        <dbReference type="Proteomes" id="UP001145742"/>
    </source>
</evidence>
<dbReference type="EMBL" id="WHWB01034773">
    <property type="protein sequence ID" value="KAJ7404403.1"/>
    <property type="molecule type" value="Genomic_DNA"/>
</dbReference>
<sequence>MLQEGFTPALHPSRFALKTEDSSTPKVPFSALDDSWFDNFVLCSGTVTRKSRGRNGNSQTPRCRHGGV</sequence>
<organism evidence="2 3">
    <name type="scientific">Willisornis vidua</name>
    <name type="common">Xingu scale-backed antbird</name>
    <dbReference type="NCBI Taxonomy" id="1566151"/>
    <lineage>
        <taxon>Eukaryota</taxon>
        <taxon>Metazoa</taxon>
        <taxon>Chordata</taxon>
        <taxon>Craniata</taxon>
        <taxon>Vertebrata</taxon>
        <taxon>Euteleostomi</taxon>
        <taxon>Archelosauria</taxon>
        <taxon>Archosauria</taxon>
        <taxon>Dinosauria</taxon>
        <taxon>Saurischia</taxon>
        <taxon>Theropoda</taxon>
        <taxon>Coelurosauria</taxon>
        <taxon>Aves</taxon>
        <taxon>Neognathae</taxon>
        <taxon>Neoaves</taxon>
        <taxon>Telluraves</taxon>
        <taxon>Australaves</taxon>
        <taxon>Passeriformes</taxon>
        <taxon>Thamnophilidae</taxon>
        <taxon>Willisornis</taxon>
    </lineage>
</organism>
<accession>A0ABQ9CQ74</accession>
<gene>
    <name evidence="2" type="ORF">WISP_146032</name>
</gene>
<evidence type="ECO:0000313" key="2">
    <source>
        <dbReference type="EMBL" id="KAJ7404403.1"/>
    </source>
</evidence>